<dbReference type="SUPFAM" id="SSF141371">
    <property type="entry name" value="PilZ domain-like"/>
    <property type="match status" value="1"/>
</dbReference>
<evidence type="ECO:0000313" key="3">
    <source>
        <dbReference type="Proteomes" id="UP000798046"/>
    </source>
</evidence>
<dbReference type="Pfam" id="PF07238">
    <property type="entry name" value="PilZ"/>
    <property type="match status" value="1"/>
</dbReference>
<feature type="domain" description="PilZ" evidence="1">
    <location>
        <begin position="26"/>
        <end position="119"/>
    </location>
</feature>
<protein>
    <submittedName>
        <fullName evidence="2">PilZ domain-containing protein</fullName>
    </submittedName>
</protein>
<gene>
    <name evidence="2" type="ORF">F6V30_09710</name>
</gene>
<accession>A0ABQ6TP37</accession>
<organism evidence="2 3">
    <name type="scientific">Oryzomonas sagensis</name>
    <dbReference type="NCBI Taxonomy" id="2603857"/>
    <lineage>
        <taxon>Bacteria</taxon>
        <taxon>Pseudomonadati</taxon>
        <taxon>Thermodesulfobacteriota</taxon>
        <taxon>Desulfuromonadia</taxon>
        <taxon>Geobacterales</taxon>
        <taxon>Geobacteraceae</taxon>
        <taxon>Oryzomonas</taxon>
    </lineage>
</organism>
<keyword evidence="3" id="KW-1185">Reference proteome</keyword>
<sequence>MKLYGKGSASIACGGFGISQGDFKVENRNFTRVDFSGVAAIRHDDCVISGTVKNLSLQGFNSETSGPLPLNTPLKVAIRLSSNTFIYLNTQAIYFLGLYFGMKICKIDVGSFVLLRDIILSKCHDQMLLMHETYKMAHCIH</sequence>
<dbReference type="Gene3D" id="2.40.10.220">
    <property type="entry name" value="predicted glycosyltransferase like domains"/>
    <property type="match status" value="1"/>
</dbReference>
<evidence type="ECO:0000259" key="1">
    <source>
        <dbReference type="Pfam" id="PF07238"/>
    </source>
</evidence>
<dbReference type="Proteomes" id="UP000798046">
    <property type="component" value="Unassembled WGS sequence"/>
</dbReference>
<dbReference type="EMBL" id="VZRA01000002">
    <property type="protein sequence ID" value="KAB0670416.1"/>
    <property type="molecule type" value="Genomic_DNA"/>
</dbReference>
<evidence type="ECO:0000313" key="2">
    <source>
        <dbReference type="EMBL" id="KAB0670416.1"/>
    </source>
</evidence>
<name>A0ABQ6TP37_9BACT</name>
<proteinExistence type="predicted"/>
<reference evidence="2 3" key="1">
    <citation type="journal article" date="2020" name="Microorganisms">
        <title>Description of Three Novel Members in the Family Geobacteraceae, Oryzomonas japonicum gen. nov., sp. nov., Oryzomonas sagensis sp. nov., and Oryzomonas ruber sp. nov.</title>
        <authorList>
            <person name="Xu Z."/>
            <person name="Masuda Y."/>
            <person name="Hayakawa C."/>
            <person name="Ushijima N."/>
            <person name="Kawano K."/>
            <person name="Shiratori Y."/>
            <person name="Senoo K."/>
            <person name="Itoh H."/>
        </authorList>
    </citation>
    <scope>NUCLEOTIDE SEQUENCE [LARGE SCALE GENOMIC DNA]</scope>
    <source>
        <strain evidence="2 3">Red100</strain>
    </source>
</reference>
<dbReference type="InterPro" id="IPR009875">
    <property type="entry name" value="PilZ_domain"/>
</dbReference>
<comment type="caution">
    <text evidence="2">The sequence shown here is derived from an EMBL/GenBank/DDBJ whole genome shotgun (WGS) entry which is preliminary data.</text>
</comment>